<reference evidence="2" key="1">
    <citation type="submission" date="2016-11" db="UniProtKB">
        <authorList>
            <consortium name="WormBaseParasite"/>
        </authorList>
    </citation>
    <scope>IDENTIFICATION</scope>
    <source>
        <strain evidence="2">KR3021</strain>
    </source>
</reference>
<evidence type="ECO:0000313" key="1">
    <source>
        <dbReference type="Proteomes" id="UP000095286"/>
    </source>
</evidence>
<name>A0AC35UFF5_9BILA</name>
<sequence length="274" mass="31082">MFKTSPFGSEAPGTNNNRREYHIGFTSLNLGNLWDENDERYKCLCRMVHVKKAALHLAYAQMTIFMMFVLVVGYYYLMQLNGQLGGESRMAINAQHNSNFLFSFSAQIFFVILLIHGIKTEKRSLLIPYLIFTLICVLLGVAQLCSEFVGQPTSSSTFSIHNTSRAYRRVSEPFLAILLGVMIHVWCLSVIWRTYKYLGDKKMAKKIAEQLSTTQSAFSYPEFAYSGFPLNQPPPYADIVVAEEQRALYPAAEVSVIEQTPVQATTEERLPKTV</sequence>
<dbReference type="WBParaSite" id="RSKR_0001091500.1">
    <property type="protein sequence ID" value="RSKR_0001091500.1"/>
    <property type="gene ID" value="RSKR_0001091500"/>
</dbReference>
<dbReference type="Proteomes" id="UP000095286">
    <property type="component" value="Unplaced"/>
</dbReference>
<organism evidence="1 2">
    <name type="scientific">Rhabditophanes sp. KR3021</name>
    <dbReference type="NCBI Taxonomy" id="114890"/>
    <lineage>
        <taxon>Eukaryota</taxon>
        <taxon>Metazoa</taxon>
        <taxon>Ecdysozoa</taxon>
        <taxon>Nematoda</taxon>
        <taxon>Chromadorea</taxon>
        <taxon>Rhabditida</taxon>
        <taxon>Tylenchina</taxon>
        <taxon>Panagrolaimomorpha</taxon>
        <taxon>Strongyloidoidea</taxon>
        <taxon>Alloionematidae</taxon>
        <taxon>Rhabditophanes</taxon>
    </lineage>
</organism>
<accession>A0AC35UFF5</accession>
<evidence type="ECO:0000313" key="2">
    <source>
        <dbReference type="WBParaSite" id="RSKR_0001091500.1"/>
    </source>
</evidence>
<proteinExistence type="predicted"/>
<protein>
    <submittedName>
        <fullName evidence="2">Uncharacterized protein</fullName>
    </submittedName>
</protein>